<sequence length="163" mass="18218">MPKKKKRADHDGPTQMNLFDAVDAIQKQVKAVEAPPTEGTANVRDQLRIALSYALKKCPLSRPQVAGEMSHLLGDSEVTKFMLDTWTAESKEGHRIPAEFLPAFCQVTGCREPLRILAEASGWFAMPGQDALRSQMQRLDEEARKIKEKKRELSVLLKTTGSK</sequence>
<dbReference type="RefSeq" id="WP_015948325.1">
    <property type="nucleotide sequence ID" value="NC_011768.1"/>
</dbReference>
<dbReference type="AlphaFoldDB" id="B8FGN8"/>
<dbReference type="EMBL" id="CP001322">
    <property type="protein sequence ID" value="ACL05268.1"/>
    <property type="molecule type" value="Genomic_DNA"/>
</dbReference>
<name>B8FGN8_DESAL</name>
<organism evidence="2 3">
    <name type="scientific">Desulfatibacillum aliphaticivorans</name>
    <dbReference type="NCBI Taxonomy" id="218208"/>
    <lineage>
        <taxon>Bacteria</taxon>
        <taxon>Pseudomonadati</taxon>
        <taxon>Thermodesulfobacteriota</taxon>
        <taxon>Desulfobacteria</taxon>
        <taxon>Desulfobacterales</taxon>
        <taxon>Desulfatibacillaceae</taxon>
        <taxon>Desulfatibacillum</taxon>
    </lineage>
</organism>
<accession>B8FGN8</accession>
<reference evidence="2 3" key="1">
    <citation type="journal article" date="2012" name="Environ. Microbiol.">
        <title>The genome sequence of Desulfatibacillum alkenivorans AK-01: a blueprint for anaerobic alkane oxidation.</title>
        <authorList>
            <person name="Callaghan A.V."/>
            <person name="Morris B.E."/>
            <person name="Pereira I.A."/>
            <person name="McInerney M.J."/>
            <person name="Austin R.N."/>
            <person name="Groves J.T."/>
            <person name="Kukor J.J."/>
            <person name="Suflita J.M."/>
            <person name="Young L.Y."/>
            <person name="Zylstra G.J."/>
            <person name="Wawrik B."/>
        </authorList>
    </citation>
    <scope>NUCLEOTIDE SEQUENCE [LARGE SCALE GENOMIC DNA]</scope>
    <source>
        <strain evidence="2 3">AK-01</strain>
    </source>
</reference>
<dbReference type="KEGG" id="dal:Dalk_3580"/>
<feature type="coiled-coil region" evidence="1">
    <location>
        <begin position="129"/>
        <end position="159"/>
    </location>
</feature>
<keyword evidence="3" id="KW-1185">Reference proteome</keyword>
<dbReference type="Proteomes" id="UP000000739">
    <property type="component" value="Chromosome"/>
</dbReference>
<proteinExistence type="predicted"/>
<gene>
    <name evidence="2" type="ordered locus">Dalk_3580</name>
</gene>
<keyword evidence="1" id="KW-0175">Coiled coil</keyword>
<evidence type="ECO:0000256" key="1">
    <source>
        <dbReference type="SAM" id="Coils"/>
    </source>
</evidence>
<evidence type="ECO:0000313" key="3">
    <source>
        <dbReference type="Proteomes" id="UP000000739"/>
    </source>
</evidence>
<protein>
    <submittedName>
        <fullName evidence="2">Uncharacterized protein</fullName>
    </submittedName>
</protein>
<dbReference type="eggNOG" id="ENOG5032ZFV">
    <property type="taxonomic scope" value="Bacteria"/>
</dbReference>
<evidence type="ECO:0000313" key="2">
    <source>
        <dbReference type="EMBL" id="ACL05268.1"/>
    </source>
</evidence>
<dbReference type="HOGENOM" id="CLU_1649392_0_0_7"/>